<keyword evidence="3" id="KW-1185">Reference proteome</keyword>
<dbReference type="EMBL" id="JANPWB010000006">
    <property type="protein sequence ID" value="KAJ1180010.1"/>
    <property type="molecule type" value="Genomic_DNA"/>
</dbReference>
<sequence length="107" mass="12281">MLRGREVEALQLACSSQACSQDPALHEEEESRSSRSSQQARQRDVQDIPQKTEQELFIADIVLLSSARIIDDFDWQGARTSIRQIRFGMMTNAFTQWVFFAFSTSTF</sequence>
<gene>
    <name evidence="2" type="ORF">NDU88_005238</name>
</gene>
<evidence type="ECO:0000313" key="2">
    <source>
        <dbReference type="EMBL" id="KAJ1180010.1"/>
    </source>
</evidence>
<accession>A0AAV7TTE9</accession>
<protein>
    <submittedName>
        <fullName evidence="2">Uncharacterized protein</fullName>
    </submittedName>
</protein>
<dbReference type="Proteomes" id="UP001066276">
    <property type="component" value="Chromosome 3_2"/>
</dbReference>
<evidence type="ECO:0000313" key="3">
    <source>
        <dbReference type="Proteomes" id="UP001066276"/>
    </source>
</evidence>
<dbReference type="AlphaFoldDB" id="A0AAV7TTE9"/>
<dbReference type="PROSITE" id="PS51257">
    <property type="entry name" value="PROKAR_LIPOPROTEIN"/>
    <property type="match status" value="1"/>
</dbReference>
<proteinExistence type="predicted"/>
<feature type="compositionally biased region" description="Basic and acidic residues" evidence="1">
    <location>
        <begin position="24"/>
        <end position="33"/>
    </location>
</feature>
<evidence type="ECO:0000256" key="1">
    <source>
        <dbReference type="SAM" id="MobiDB-lite"/>
    </source>
</evidence>
<comment type="caution">
    <text evidence="2">The sequence shown here is derived from an EMBL/GenBank/DDBJ whole genome shotgun (WGS) entry which is preliminary data.</text>
</comment>
<reference evidence="2" key="1">
    <citation type="journal article" date="2022" name="bioRxiv">
        <title>Sequencing and chromosome-scale assembly of the giantPleurodeles waltlgenome.</title>
        <authorList>
            <person name="Brown T."/>
            <person name="Elewa A."/>
            <person name="Iarovenko S."/>
            <person name="Subramanian E."/>
            <person name="Araus A.J."/>
            <person name="Petzold A."/>
            <person name="Susuki M."/>
            <person name="Suzuki K.-i.T."/>
            <person name="Hayashi T."/>
            <person name="Toyoda A."/>
            <person name="Oliveira C."/>
            <person name="Osipova E."/>
            <person name="Leigh N.D."/>
            <person name="Simon A."/>
            <person name="Yun M.H."/>
        </authorList>
    </citation>
    <scope>NUCLEOTIDE SEQUENCE</scope>
    <source>
        <strain evidence="2">20211129_DDA</strain>
        <tissue evidence="2">Liver</tissue>
    </source>
</reference>
<feature type="region of interest" description="Disordered" evidence="1">
    <location>
        <begin position="20"/>
        <end position="48"/>
    </location>
</feature>
<organism evidence="2 3">
    <name type="scientific">Pleurodeles waltl</name>
    <name type="common">Iberian ribbed newt</name>
    <dbReference type="NCBI Taxonomy" id="8319"/>
    <lineage>
        <taxon>Eukaryota</taxon>
        <taxon>Metazoa</taxon>
        <taxon>Chordata</taxon>
        <taxon>Craniata</taxon>
        <taxon>Vertebrata</taxon>
        <taxon>Euteleostomi</taxon>
        <taxon>Amphibia</taxon>
        <taxon>Batrachia</taxon>
        <taxon>Caudata</taxon>
        <taxon>Salamandroidea</taxon>
        <taxon>Salamandridae</taxon>
        <taxon>Pleurodelinae</taxon>
        <taxon>Pleurodeles</taxon>
    </lineage>
</organism>
<name>A0AAV7TTE9_PLEWA</name>